<name>A0ABR6PC95_9SPHI</name>
<keyword evidence="3 7" id="KW-0326">Glycosidase</keyword>
<dbReference type="EC" id="3.2.1.23" evidence="7"/>
<dbReference type="Proteomes" id="UP000541583">
    <property type="component" value="Unassembled WGS sequence"/>
</dbReference>
<dbReference type="Pfam" id="PF02836">
    <property type="entry name" value="Glyco_hydro_2_C"/>
    <property type="match status" value="1"/>
</dbReference>
<protein>
    <submittedName>
        <fullName evidence="7">Beta-galactosidase</fullName>
        <ecNumber evidence="7">3.2.1.23</ecNumber>
    </submittedName>
</protein>
<dbReference type="Gene3D" id="3.20.20.80">
    <property type="entry name" value="Glycosidases"/>
    <property type="match status" value="1"/>
</dbReference>
<evidence type="ECO:0000256" key="2">
    <source>
        <dbReference type="ARBA" id="ARBA00022801"/>
    </source>
</evidence>
<proteinExistence type="inferred from homology"/>
<dbReference type="InterPro" id="IPR006102">
    <property type="entry name" value="Ig-like_GH2"/>
</dbReference>
<dbReference type="InterPro" id="IPR017853">
    <property type="entry name" value="GH"/>
</dbReference>
<keyword evidence="8" id="KW-1185">Reference proteome</keyword>
<evidence type="ECO:0000259" key="5">
    <source>
        <dbReference type="Pfam" id="PF02836"/>
    </source>
</evidence>
<evidence type="ECO:0000259" key="6">
    <source>
        <dbReference type="Pfam" id="PF02837"/>
    </source>
</evidence>
<feature type="domain" description="Glycosyl hydrolases family 2 sugar binding" evidence="6">
    <location>
        <begin position="100"/>
        <end position="245"/>
    </location>
</feature>
<evidence type="ECO:0000313" key="7">
    <source>
        <dbReference type="EMBL" id="MBB6107367.1"/>
    </source>
</evidence>
<dbReference type="Gene3D" id="2.60.40.10">
    <property type="entry name" value="Immunoglobulins"/>
    <property type="match status" value="2"/>
</dbReference>
<gene>
    <name evidence="7" type="ORF">HDF23_000097</name>
</gene>
<dbReference type="InterPro" id="IPR006101">
    <property type="entry name" value="Glyco_hydro_2"/>
</dbReference>
<comment type="caution">
    <text evidence="7">The sequence shown here is derived from an EMBL/GenBank/DDBJ whole genome shotgun (WGS) entry which is preliminary data.</text>
</comment>
<dbReference type="Pfam" id="PF00703">
    <property type="entry name" value="Glyco_hydro_2"/>
    <property type="match status" value="1"/>
</dbReference>
<dbReference type="InterPro" id="IPR006104">
    <property type="entry name" value="Glyco_hydro_2_N"/>
</dbReference>
<dbReference type="PRINTS" id="PR00132">
    <property type="entry name" value="GLHYDRLASE2"/>
</dbReference>
<comment type="similarity">
    <text evidence="1">Belongs to the glycosyl hydrolase 2 family.</text>
</comment>
<organism evidence="7 8">
    <name type="scientific">Mucilaginibacter lappiensis</name>
    <dbReference type="NCBI Taxonomy" id="354630"/>
    <lineage>
        <taxon>Bacteria</taxon>
        <taxon>Pseudomonadati</taxon>
        <taxon>Bacteroidota</taxon>
        <taxon>Sphingobacteriia</taxon>
        <taxon>Sphingobacteriales</taxon>
        <taxon>Sphingobacteriaceae</taxon>
        <taxon>Mucilaginibacter</taxon>
    </lineage>
</organism>
<feature type="domain" description="Glycoside hydrolase family 2 catalytic" evidence="5">
    <location>
        <begin position="367"/>
        <end position="662"/>
    </location>
</feature>
<evidence type="ECO:0000256" key="1">
    <source>
        <dbReference type="ARBA" id="ARBA00007401"/>
    </source>
</evidence>
<accession>A0ABR6PC95</accession>
<dbReference type="Pfam" id="PF02837">
    <property type="entry name" value="Glyco_hydro_2_N"/>
    <property type="match status" value="1"/>
</dbReference>
<dbReference type="PANTHER" id="PTHR42732:SF1">
    <property type="entry name" value="BETA-MANNOSIDASE"/>
    <property type="match status" value="1"/>
</dbReference>
<evidence type="ECO:0000259" key="4">
    <source>
        <dbReference type="Pfam" id="PF00703"/>
    </source>
</evidence>
<evidence type="ECO:0000313" key="8">
    <source>
        <dbReference type="Proteomes" id="UP000541583"/>
    </source>
</evidence>
<dbReference type="SUPFAM" id="SSF49303">
    <property type="entry name" value="beta-Galactosidase/glucuronidase domain"/>
    <property type="match status" value="1"/>
</dbReference>
<dbReference type="SUPFAM" id="SSF51445">
    <property type="entry name" value="(Trans)glycosidases"/>
    <property type="match status" value="1"/>
</dbReference>
<dbReference type="PANTHER" id="PTHR42732">
    <property type="entry name" value="BETA-GALACTOSIDASE"/>
    <property type="match status" value="1"/>
</dbReference>
<dbReference type="InterPro" id="IPR008979">
    <property type="entry name" value="Galactose-bd-like_sf"/>
</dbReference>
<dbReference type="InterPro" id="IPR006103">
    <property type="entry name" value="Glyco_hydro_2_cat"/>
</dbReference>
<dbReference type="InterPro" id="IPR013783">
    <property type="entry name" value="Ig-like_fold"/>
</dbReference>
<dbReference type="SUPFAM" id="SSF49785">
    <property type="entry name" value="Galactose-binding domain-like"/>
    <property type="match status" value="1"/>
</dbReference>
<dbReference type="RefSeq" id="WP_084192048.1">
    <property type="nucleotide sequence ID" value="NZ_FTMG01000001.1"/>
</dbReference>
<keyword evidence="2 7" id="KW-0378">Hydrolase</keyword>
<dbReference type="EMBL" id="JACHCB010000001">
    <property type="protein sequence ID" value="MBB6107367.1"/>
    <property type="molecule type" value="Genomic_DNA"/>
</dbReference>
<dbReference type="InterPro" id="IPR051913">
    <property type="entry name" value="GH2_Domain-Containing"/>
</dbReference>
<evidence type="ECO:0000256" key="3">
    <source>
        <dbReference type="ARBA" id="ARBA00023295"/>
    </source>
</evidence>
<dbReference type="Gene3D" id="2.60.120.260">
    <property type="entry name" value="Galactose-binding domain-like"/>
    <property type="match status" value="1"/>
</dbReference>
<feature type="domain" description="Glycoside hydrolase family 2 immunoglobulin-like beta-sandwich" evidence="4">
    <location>
        <begin position="261"/>
        <end position="360"/>
    </location>
</feature>
<dbReference type="GO" id="GO:0004565">
    <property type="term" value="F:beta-galactosidase activity"/>
    <property type="evidence" value="ECO:0007669"/>
    <property type="project" value="UniProtKB-EC"/>
</dbReference>
<sequence length="760" mass="85027">MNKLLSGSFYIFFLLIVGIGNAIAGASSIGLAHHNSHTTHPTIAAPGHPLFAFGVKRGLEKKGNKNKQFPHPLYGAAGERVAQRSAGGVSCLRAAAQSTRQTISFNTGWKFHMAYDVRKQPETINVKLPHTWNAQDVLLGKGNYQRESGIYEKSFMIDPIWKNKRLFLYFEGANSVATVLINKHFVTEHKGGYTAFCVEITGLVKLGETNQVEVQVSNAARTDVLPLCGDFNVYGGIHRPVSLLVTAKDCISPLDHGSPGVYLTPSSVSEQLATVNILTKLSVTASTGLQIRSEVIDAGQHVVASVTNAVSNNRNAAQTIRLKQPHLWNGKANPYVYTVQVNLLKDGQVIDRVTQPLGLRYYHVDANKGFILNGKYLDLHGVGFHEDVEGKGSALDTADYDKDMQLIREIGATALRLTHYPHGKYFYDLCDRTGMVVWSEIPFVGPGGYTGAGYLKNPELEGQARQVLTEMIRQNYNHPSVCFWGLFNELKLDHDDPVPFIKELNTLAKKEDPTRLTTCATFLDGDRFNQVSDLIAWNKYYGWYDGEFKQIGVWADKTHHSYPQKAFAVSEYGAGGSPFKHSENNVKPDADGKFHPEEWQTSYHEMNWLELSKRPFIWGKFVWALADFGSSIRTEGDTSGINDKGLVTYDRKVKKDAFYFYKANWNPEPMLYITDRRNEVRTQQATVIKIYSTMAYVKLRVNGTVIANGEPDEFHIIRWENVLLHKGKNKIEVSATTDGKVLQDTCEWTLEDKSGITKSN</sequence>
<reference evidence="7 8" key="1">
    <citation type="submission" date="2020-08" db="EMBL/GenBank/DDBJ databases">
        <title>Genomic Encyclopedia of Type Strains, Phase IV (KMG-V): Genome sequencing to study the core and pangenomes of soil and plant-associated prokaryotes.</title>
        <authorList>
            <person name="Whitman W."/>
        </authorList>
    </citation>
    <scope>NUCLEOTIDE SEQUENCE [LARGE SCALE GENOMIC DNA]</scope>
    <source>
        <strain evidence="7 8">ANJLi2</strain>
    </source>
</reference>
<dbReference type="InterPro" id="IPR036156">
    <property type="entry name" value="Beta-gal/glucu_dom_sf"/>
</dbReference>